<dbReference type="PANTHER" id="PTHR43606">
    <property type="entry name" value="PHOSPHATASE, PUTATIVE (AFU_ORTHOLOGUE AFUA_6G08710)-RELATED"/>
    <property type="match status" value="1"/>
</dbReference>
<dbReference type="InterPro" id="IPR052900">
    <property type="entry name" value="Phospholipid_Metab_Enz"/>
</dbReference>
<dbReference type="EMBL" id="JBHTAX010000001">
    <property type="protein sequence ID" value="MFC7189673.1"/>
    <property type="molecule type" value="Genomic_DNA"/>
</dbReference>
<evidence type="ECO:0000259" key="2">
    <source>
        <dbReference type="Pfam" id="PF09423"/>
    </source>
</evidence>
<name>A0ABD5YKA5_9EURY</name>
<dbReference type="InterPro" id="IPR038607">
    <property type="entry name" value="PhoD-like_sf"/>
</dbReference>
<organism evidence="3 4">
    <name type="scientific">Halocatena marina</name>
    <dbReference type="NCBI Taxonomy" id="2934937"/>
    <lineage>
        <taxon>Archaea</taxon>
        <taxon>Methanobacteriati</taxon>
        <taxon>Methanobacteriota</taxon>
        <taxon>Stenosarchaea group</taxon>
        <taxon>Halobacteria</taxon>
        <taxon>Halobacteriales</taxon>
        <taxon>Natronomonadaceae</taxon>
        <taxon>Halocatena</taxon>
    </lineage>
</organism>
<comment type="caution">
    <text evidence="3">The sequence shown here is derived from an EMBL/GenBank/DDBJ whole genome shotgun (WGS) entry which is preliminary data.</text>
</comment>
<dbReference type="RefSeq" id="WP_390205127.1">
    <property type="nucleotide sequence ID" value="NZ_JBHSZC010000001.1"/>
</dbReference>
<gene>
    <name evidence="3" type="ORF">ACFQL7_07260</name>
</gene>
<feature type="domain" description="PhoD-like phosphatase metallophosphatase" evidence="2">
    <location>
        <begin position="58"/>
        <end position="314"/>
    </location>
</feature>
<dbReference type="AlphaFoldDB" id="A0ABD5YKA5"/>
<accession>A0ABD5YKA5</accession>
<dbReference type="InterPro" id="IPR018946">
    <property type="entry name" value="PhoD-like_MPP"/>
</dbReference>
<evidence type="ECO:0000256" key="1">
    <source>
        <dbReference type="SAM" id="MobiDB-lite"/>
    </source>
</evidence>
<evidence type="ECO:0000313" key="3">
    <source>
        <dbReference type="EMBL" id="MFC7189673.1"/>
    </source>
</evidence>
<dbReference type="InterPro" id="IPR029052">
    <property type="entry name" value="Metallo-depent_PP-like"/>
</dbReference>
<sequence>MARYSGRIPADPDTDSDDAEQELTIGLFSCTRATGRQLEAGTGDSPLPMAQWPGRYTPANFYFPYEQLIENAGAHDPDLLVFCGDQYYEGNPTRMETRVDPGLDALYKWFLWLWAFRELTRDRPTILLTDDHDVYQPSLWGDGGEKTAVIPKGGYTGSPEFVNTVQRVQCNHNPDPYDPTPVERDIAVYYTAFRFGGVDFAVLEDRKFKSPPPDRDETPAPDERELLGPRQEQFLKKWGHEDTGADTEADVDGGTVPKICLTQTCFACLQTDPDGQPRTSFESNGYPKRGRDRAVELLGEAGALVLAGDLHFASLVRHGIHKHTDGPVQFTGPAGASCYQRWFEPTASLSHGMGLPHTGKFTDGFDNKLHVLAVENPEIPLATYSKHVGNQSRNILDRQLRNEGYGIVRVNQDEEAFTIECWPWDESPSATEAEQFSGWPYRLPFDQVRGITDET</sequence>
<reference evidence="3 4" key="1">
    <citation type="journal article" date="2019" name="Int. J. Syst. Evol. Microbiol.">
        <title>The Global Catalogue of Microorganisms (GCM) 10K type strain sequencing project: providing services to taxonomists for standard genome sequencing and annotation.</title>
        <authorList>
            <consortium name="The Broad Institute Genomics Platform"/>
            <consortium name="The Broad Institute Genome Sequencing Center for Infectious Disease"/>
            <person name="Wu L."/>
            <person name="Ma J."/>
        </authorList>
    </citation>
    <scope>NUCLEOTIDE SEQUENCE [LARGE SCALE GENOMIC DNA]</scope>
    <source>
        <strain evidence="3 4">RDMS1</strain>
    </source>
</reference>
<keyword evidence="4" id="KW-1185">Reference proteome</keyword>
<dbReference type="SUPFAM" id="SSF56300">
    <property type="entry name" value="Metallo-dependent phosphatases"/>
    <property type="match status" value="1"/>
</dbReference>
<evidence type="ECO:0000313" key="4">
    <source>
        <dbReference type="Proteomes" id="UP001596417"/>
    </source>
</evidence>
<feature type="region of interest" description="Disordered" evidence="1">
    <location>
        <begin position="207"/>
        <end position="226"/>
    </location>
</feature>
<proteinExistence type="predicted"/>
<protein>
    <submittedName>
        <fullName evidence="3">Alkaline phosphatase D family protein</fullName>
    </submittedName>
</protein>
<dbReference type="Proteomes" id="UP001596417">
    <property type="component" value="Unassembled WGS sequence"/>
</dbReference>
<dbReference type="PANTHER" id="PTHR43606:SF2">
    <property type="entry name" value="ALKALINE PHOSPHATASE FAMILY PROTEIN (AFU_ORTHOLOGUE AFUA_5G03860)"/>
    <property type="match status" value="1"/>
</dbReference>
<dbReference type="Gene3D" id="3.60.21.70">
    <property type="entry name" value="PhoD-like phosphatase"/>
    <property type="match status" value="1"/>
</dbReference>
<dbReference type="Pfam" id="PF09423">
    <property type="entry name" value="PhoD"/>
    <property type="match status" value="1"/>
</dbReference>